<dbReference type="eggNOG" id="COG5002">
    <property type="taxonomic scope" value="Bacteria"/>
</dbReference>
<dbReference type="InterPro" id="IPR003594">
    <property type="entry name" value="HATPase_dom"/>
</dbReference>
<dbReference type="Pfam" id="PF00512">
    <property type="entry name" value="HisKA"/>
    <property type="match status" value="1"/>
</dbReference>
<dbReference type="Pfam" id="PF00672">
    <property type="entry name" value="HAMP"/>
    <property type="match status" value="1"/>
</dbReference>
<dbReference type="InterPro" id="IPR036097">
    <property type="entry name" value="HisK_dim/P_sf"/>
</dbReference>
<dbReference type="InterPro" id="IPR011006">
    <property type="entry name" value="CheY-like_superfamily"/>
</dbReference>
<evidence type="ECO:0000256" key="3">
    <source>
        <dbReference type="ARBA" id="ARBA00012438"/>
    </source>
</evidence>
<dbReference type="SMART" id="SM00448">
    <property type="entry name" value="REC"/>
    <property type="match status" value="1"/>
</dbReference>
<dbReference type="EMBL" id="CP000251">
    <property type="protein sequence ID" value="ABC81980.1"/>
    <property type="molecule type" value="Genomic_DNA"/>
</dbReference>
<keyword evidence="7" id="KW-0902">Two-component regulatory system</keyword>
<keyword evidence="5" id="KW-0808">Transferase</keyword>
<dbReference type="SMART" id="SM00387">
    <property type="entry name" value="HATPase_c"/>
    <property type="match status" value="1"/>
</dbReference>
<dbReference type="FunFam" id="1.10.287.130:FF:000001">
    <property type="entry name" value="Two-component sensor histidine kinase"/>
    <property type="match status" value="1"/>
</dbReference>
<feature type="region of interest" description="Disordered" evidence="10">
    <location>
        <begin position="605"/>
        <end position="633"/>
    </location>
</feature>
<dbReference type="PANTHER" id="PTHR43047:SF72">
    <property type="entry name" value="OSMOSENSING HISTIDINE PROTEIN KINASE SLN1"/>
    <property type="match status" value="1"/>
</dbReference>
<feature type="signal peptide" evidence="12">
    <location>
        <begin position="1"/>
        <end position="26"/>
    </location>
</feature>
<dbReference type="GO" id="GO:0000155">
    <property type="term" value="F:phosphorelay sensor kinase activity"/>
    <property type="evidence" value="ECO:0007669"/>
    <property type="project" value="InterPro"/>
</dbReference>
<comment type="catalytic activity">
    <reaction evidence="1">
        <text>ATP + protein L-histidine = ADP + protein N-phospho-L-histidine.</text>
        <dbReference type="EC" id="2.7.13.3"/>
    </reaction>
</comment>
<evidence type="ECO:0000313" key="16">
    <source>
        <dbReference type="EMBL" id="ABC81980.1"/>
    </source>
</evidence>
<dbReference type="SMART" id="SM00304">
    <property type="entry name" value="HAMP"/>
    <property type="match status" value="1"/>
</dbReference>
<dbReference type="CDD" id="cd00082">
    <property type="entry name" value="HisKA"/>
    <property type="match status" value="1"/>
</dbReference>
<dbReference type="GO" id="GO:0009927">
    <property type="term" value="F:histidine phosphotransfer kinase activity"/>
    <property type="evidence" value="ECO:0007669"/>
    <property type="project" value="TreeGrafter"/>
</dbReference>
<comment type="subcellular location">
    <subcellularLocation>
        <location evidence="2">Membrane</location>
    </subcellularLocation>
</comment>
<dbReference type="Proteomes" id="UP000001935">
    <property type="component" value="Chromosome"/>
</dbReference>
<dbReference type="OrthoDB" id="9768069at2"/>
<dbReference type="PROSITE" id="PS50885">
    <property type="entry name" value="HAMP"/>
    <property type="match status" value="1"/>
</dbReference>
<keyword evidence="6 16" id="KW-0418">Kinase</keyword>
<evidence type="ECO:0000256" key="8">
    <source>
        <dbReference type="ARBA" id="ARBA00023136"/>
    </source>
</evidence>
<dbReference type="InterPro" id="IPR001789">
    <property type="entry name" value="Sig_transdc_resp-reg_receiver"/>
</dbReference>
<dbReference type="Pfam" id="PF00072">
    <property type="entry name" value="Response_reg"/>
    <property type="match status" value="1"/>
</dbReference>
<feature type="modified residue" description="4-aspartylphosphate" evidence="9">
    <location>
        <position position="558"/>
    </location>
</feature>
<dbReference type="InterPro" id="IPR005467">
    <property type="entry name" value="His_kinase_dom"/>
</dbReference>
<dbReference type="PROSITE" id="PS50109">
    <property type="entry name" value="HIS_KIN"/>
    <property type="match status" value="1"/>
</dbReference>
<dbReference type="InterPro" id="IPR004358">
    <property type="entry name" value="Sig_transdc_His_kin-like_C"/>
</dbReference>
<dbReference type="eggNOG" id="COG3850">
    <property type="taxonomic scope" value="Bacteria"/>
</dbReference>
<protein>
    <recommendedName>
        <fullName evidence="3">histidine kinase</fullName>
        <ecNumber evidence="3">2.7.13.3</ecNumber>
    </recommendedName>
</protein>
<proteinExistence type="predicted"/>
<dbReference type="InterPro" id="IPR036890">
    <property type="entry name" value="HATPase_C_sf"/>
</dbReference>
<gene>
    <name evidence="16" type="ordered locus">Adeh_2210</name>
</gene>
<evidence type="ECO:0000313" key="17">
    <source>
        <dbReference type="Proteomes" id="UP000001935"/>
    </source>
</evidence>
<evidence type="ECO:0000256" key="2">
    <source>
        <dbReference type="ARBA" id="ARBA00004370"/>
    </source>
</evidence>
<evidence type="ECO:0000256" key="7">
    <source>
        <dbReference type="ARBA" id="ARBA00023012"/>
    </source>
</evidence>
<dbReference type="SUPFAM" id="SSF158472">
    <property type="entry name" value="HAMP domain-like"/>
    <property type="match status" value="1"/>
</dbReference>
<feature type="domain" description="Response regulatory" evidence="14">
    <location>
        <begin position="509"/>
        <end position="624"/>
    </location>
</feature>
<keyword evidence="12" id="KW-0732">Signal</keyword>
<evidence type="ECO:0000256" key="1">
    <source>
        <dbReference type="ARBA" id="ARBA00000085"/>
    </source>
</evidence>
<dbReference type="AlphaFoldDB" id="Q2IK03"/>
<dbReference type="PROSITE" id="PS50110">
    <property type="entry name" value="RESPONSE_REGULATORY"/>
    <property type="match status" value="1"/>
</dbReference>
<dbReference type="InterPro" id="IPR003661">
    <property type="entry name" value="HisK_dim/P_dom"/>
</dbReference>
<dbReference type="SUPFAM" id="SSF55874">
    <property type="entry name" value="ATPase domain of HSP90 chaperone/DNA topoisomerase II/histidine kinase"/>
    <property type="match status" value="1"/>
</dbReference>
<evidence type="ECO:0000256" key="4">
    <source>
        <dbReference type="ARBA" id="ARBA00022553"/>
    </source>
</evidence>
<dbReference type="Pfam" id="PF02518">
    <property type="entry name" value="HATPase_c"/>
    <property type="match status" value="1"/>
</dbReference>
<evidence type="ECO:0000259" key="15">
    <source>
        <dbReference type="PROSITE" id="PS50885"/>
    </source>
</evidence>
<dbReference type="HOGENOM" id="CLU_431924_0_0_7"/>
<dbReference type="InterPro" id="IPR003660">
    <property type="entry name" value="HAMP_dom"/>
</dbReference>
<dbReference type="Gene3D" id="3.30.565.10">
    <property type="entry name" value="Histidine kinase-like ATPase, C-terminal domain"/>
    <property type="match status" value="1"/>
</dbReference>
<dbReference type="EC" id="2.7.13.3" evidence="3"/>
<dbReference type="PANTHER" id="PTHR43047">
    <property type="entry name" value="TWO-COMPONENT HISTIDINE PROTEIN KINASE"/>
    <property type="match status" value="1"/>
</dbReference>
<accession>Q2IK03</accession>
<dbReference type="SUPFAM" id="SSF47384">
    <property type="entry name" value="Homodimeric domain of signal transducing histidine kinase"/>
    <property type="match status" value="1"/>
</dbReference>
<dbReference type="PRINTS" id="PR00344">
    <property type="entry name" value="BCTRLSENSOR"/>
</dbReference>
<dbReference type="Gene3D" id="3.40.50.2300">
    <property type="match status" value="1"/>
</dbReference>
<sequence length="633" mass="67151">MVTVGRRLLVPTTLLAAVACAALAYAAWSSAQQARTLERDARAVRTAISLAFALGDATHEEERWFLSLPRAHGGVQETRLDEAGARIAGLMRDLEALPLPARVADVWREYVEVRAAQDALGDDIRRVAPQGGAALERALDRWRLMSFRSEALLKDVSGYYLRFLDRIVVELQARRARALWISAAAVVVGLLAAAALSLLAARAVVRPLEAIARTAERIAETSLPAEVAGAERPDEIGTLSRAFNRMTGRLVSANARLTEIDRRKDEFLGMLSHELRNPLAPIRSALHLLSHPAARPAQTRRALEVIGRQVDHLTRIVDDLLDVTRIARGKIELRRERVDLAEVVARTAEDYRDLLDDRRIALEVGLPGGPLWADADPTRVAQVIGNLLSNAGKFTPPGGRVTVRADARGGRAVIRVIDTGVGMPPELLGRIFEPFVQADRSLARSAGGLGLGLSLVKGIVELHGGAVEARSAGPGAGSELVLELPLAAGGPGQLAAPSAAPAGAAGPRRVLIVDDNVDAAETLAELLRHAGHAVAVAHDGPGALAAARADPPEVVLCDIGLPGMSGYDVARALRRERGPGLLLVAVSGYAQPEDVDAAHEAGFDRHLAKPPRPDEVERAVVAPPAGTRAGAGN</sequence>
<reference evidence="16" key="1">
    <citation type="submission" date="2006-01" db="EMBL/GenBank/DDBJ databases">
        <title>Complete sequence of Anaeromyxobacter dehalogenans 2CP-C.</title>
        <authorList>
            <consortium name="US DOE Joint Genome Institute"/>
            <person name="Copeland A."/>
            <person name="Lucas S."/>
            <person name="Lapidus A."/>
            <person name="Barry K."/>
            <person name="Detter J.C."/>
            <person name="Glavina T."/>
            <person name="Hammon N."/>
            <person name="Israni S."/>
            <person name="Pitluck S."/>
            <person name="Brettin T."/>
            <person name="Bruce D."/>
            <person name="Han C."/>
            <person name="Tapia R."/>
            <person name="Gilna P."/>
            <person name="Kiss H."/>
            <person name="Schmutz J."/>
            <person name="Larimer F."/>
            <person name="Land M."/>
            <person name="Kyrpides N."/>
            <person name="Anderson I."/>
            <person name="Sanford R.A."/>
            <person name="Ritalahti K.M."/>
            <person name="Thomas H.S."/>
            <person name="Kirby J.R."/>
            <person name="Zhulin I.B."/>
            <person name="Loeffler F.E."/>
            <person name="Richardson P."/>
        </authorList>
    </citation>
    <scope>NUCLEOTIDE SEQUENCE</scope>
    <source>
        <strain evidence="16">2CP-C</strain>
    </source>
</reference>
<dbReference type="GO" id="GO:0005886">
    <property type="term" value="C:plasma membrane"/>
    <property type="evidence" value="ECO:0007669"/>
    <property type="project" value="TreeGrafter"/>
</dbReference>
<evidence type="ECO:0000256" key="12">
    <source>
        <dbReference type="SAM" id="SignalP"/>
    </source>
</evidence>
<feature type="chain" id="PRO_5004210160" description="histidine kinase" evidence="12">
    <location>
        <begin position="27"/>
        <end position="633"/>
    </location>
</feature>
<evidence type="ECO:0000256" key="10">
    <source>
        <dbReference type="SAM" id="MobiDB-lite"/>
    </source>
</evidence>
<evidence type="ECO:0000259" key="14">
    <source>
        <dbReference type="PROSITE" id="PS50110"/>
    </source>
</evidence>
<dbReference type="PROSITE" id="PS51257">
    <property type="entry name" value="PROKAR_LIPOPROTEIN"/>
    <property type="match status" value="1"/>
</dbReference>
<keyword evidence="11" id="KW-0812">Transmembrane</keyword>
<keyword evidence="4 9" id="KW-0597">Phosphoprotein</keyword>
<dbReference type="CDD" id="cd06225">
    <property type="entry name" value="HAMP"/>
    <property type="match status" value="1"/>
</dbReference>
<dbReference type="eggNOG" id="COG0784">
    <property type="taxonomic scope" value="Bacteria"/>
</dbReference>
<evidence type="ECO:0000256" key="11">
    <source>
        <dbReference type="SAM" id="Phobius"/>
    </source>
</evidence>
<dbReference type="Gene3D" id="6.10.340.10">
    <property type="match status" value="1"/>
</dbReference>
<dbReference type="SUPFAM" id="SSF52172">
    <property type="entry name" value="CheY-like"/>
    <property type="match status" value="1"/>
</dbReference>
<dbReference type="Gene3D" id="1.10.287.130">
    <property type="match status" value="1"/>
</dbReference>
<evidence type="ECO:0000256" key="5">
    <source>
        <dbReference type="ARBA" id="ARBA00022679"/>
    </source>
</evidence>
<name>Q2IK03_ANADE</name>
<evidence type="ECO:0000256" key="6">
    <source>
        <dbReference type="ARBA" id="ARBA00022777"/>
    </source>
</evidence>
<dbReference type="KEGG" id="ade:Adeh_2210"/>
<evidence type="ECO:0000259" key="13">
    <source>
        <dbReference type="PROSITE" id="PS50109"/>
    </source>
</evidence>
<keyword evidence="8 11" id="KW-0472">Membrane</keyword>
<organism evidence="16 17">
    <name type="scientific">Anaeromyxobacter dehalogenans (strain 2CP-C)</name>
    <dbReference type="NCBI Taxonomy" id="290397"/>
    <lineage>
        <taxon>Bacteria</taxon>
        <taxon>Pseudomonadati</taxon>
        <taxon>Myxococcota</taxon>
        <taxon>Myxococcia</taxon>
        <taxon>Myxococcales</taxon>
        <taxon>Cystobacterineae</taxon>
        <taxon>Anaeromyxobacteraceae</taxon>
        <taxon>Anaeromyxobacter</taxon>
    </lineage>
</organism>
<dbReference type="CDD" id="cd17580">
    <property type="entry name" value="REC_2_DhkD-like"/>
    <property type="match status" value="1"/>
</dbReference>
<feature type="transmembrane region" description="Helical" evidence="11">
    <location>
        <begin position="178"/>
        <end position="201"/>
    </location>
</feature>
<dbReference type="RefSeq" id="WP_011421262.1">
    <property type="nucleotide sequence ID" value="NC_007760.1"/>
</dbReference>
<dbReference type="SMART" id="SM00388">
    <property type="entry name" value="HisKA"/>
    <property type="match status" value="1"/>
</dbReference>
<dbReference type="FunFam" id="3.30.565.10:FF:000006">
    <property type="entry name" value="Sensor histidine kinase WalK"/>
    <property type="match status" value="1"/>
</dbReference>
<feature type="domain" description="HAMP" evidence="15">
    <location>
        <begin position="202"/>
        <end position="255"/>
    </location>
</feature>
<feature type="domain" description="Histidine kinase" evidence="13">
    <location>
        <begin position="270"/>
        <end position="488"/>
    </location>
</feature>
<keyword evidence="11" id="KW-1133">Transmembrane helix</keyword>
<evidence type="ECO:0000256" key="9">
    <source>
        <dbReference type="PROSITE-ProRule" id="PRU00169"/>
    </source>
</evidence>
<feature type="compositionally biased region" description="Basic and acidic residues" evidence="10">
    <location>
        <begin position="605"/>
        <end position="618"/>
    </location>
</feature>
<dbReference type="STRING" id="290397.Adeh_2210"/>